<keyword evidence="3" id="KW-1185">Reference proteome</keyword>
<gene>
    <name evidence="2" type="ORF">SD77_1813</name>
</gene>
<evidence type="ECO:0000313" key="2">
    <source>
        <dbReference type="EMBL" id="KIL77061.1"/>
    </source>
</evidence>
<name>A0ABR5AQN1_BACBA</name>
<sequence length="226" mass="24476">MKNRLWMKLSLVVFSAALLVPTSIAKETAQASIQETKHGEPYIKAYDAKGNLLKSYSDKEIAILIEEAEESDRLLAVKSKNNEGSPAAYFYDENNLLIDSTDKDAVNVQKAAVAKLKASGCSVYRYDSASFRKHVTVAGGRYFKNPQSMTVSPQQQADTLVIQAYKQGASAPAGSIQLGNFSGSVHVPLVEITQHTLGAGNYKIQLGHADSAGHVTSLKSGTLYYQ</sequence>
<dbReference type="Proteomes" id="UP000031982">
    <property type="component" value="Unassembled WGS sequence"/>
</dbReference>
<dbReference type="RefSeq" id="WP_041114319.1">
    <property type="nucleotide sequence ID" value="NZ_JARTHD010000042.1"/>
</dbReference>
<keyword evidence="1" id="KW-0732">Signal</keyword>
<accession>A0ABR5AQN1</accession>
<protein>
    <submittedName>
        <fullName evidence="2">Uncharacterized protein</fullName>
    </submittedName>
</protein>
<evidence type="ECO:0000313" key="3">
    <source>
        <dbReference type="Proteomes" id="UP000031982"/>
    </source>
</evidence>
<dbReference type="EMBL" id="JXLP01000018">
    <property type="protein sequence ID" value="KIL77061.1"/>
    <property type="molecule type" value="Genomic_DNA"/>
</dbReference>
<organism evidence="2 3">
    <name type="scientific">Bacillus badius</name>
    <dbReference type="NCBI Taxonomy" id="1455"/>
    <lineage>
        <taxon>Bacteria</taxon>
        <taxon>Bacillati</taxon>
        <taxon>Bacillota</taxon>
        <taxon>Bacilli</taxon>
        <taxon>Bacillales</taxon>
        <taxon>Bacillaceae</taxon>
        <taxon>Pseudobacillus</taxon>
    </lineage>
</organism>
<comment type="caution">
    <text evidence="2">The sequence shown here is derived from an EMBL/GenBank/DDBJ whole genome shotgun (WGS) entry which is preliminary data.</text>
</comment>
<feature type="signal peptide" evidence="1">
    <location>
        <begin position="1"/>
        <end position="25"/>
    </location>
</feature>
<proteinExistence type="predicted"/>
<feature type="chain" id="PRO_5046107167" evidence="1">
    <location>
        <begin position="26"/>
        <end position="226"/>
    </location>
</feature>
<evidence type="ECO:0000256" key="1">
    <source>
        <dbReference type="SAM" id="SignalP"/>
    </source>
</evidence>
<reference evidence="2 3" key="1">
    <citation type="submission" date="2015-01" db="EMBL/GenBank/DDBJ databases">
        <title>Genome Assembly of Bacillus badius MTCC 1458.</title>
        <authorList>
            <person name="Verma A."/>
            <person name="Khatri I."/>
            <person name="Mual P."/>
            <person name="Subramanian S."/>
            <person name="Krishnamurthi S."/>
        </authorList>
    </citation>
    <scope>NUCLEOTIDE SEQUENCE [LARGE SCALE GENOMIC DNA]</scope>
    <source>
        <strain evidence="2 3">MTCC 1458</strain>
    </source>
</reference>